<sequence length="72" mass="8275">MEKCTDCSLAKRNYSSWNAATLGKVHLRVDTATPSPSHPYYITCFSCRVDDSRLNSSIERHLQQQHLKYITT</sequence>
<evidence type="ECO:0000313" key="2">
    <source>
        <dbReference type="Proteomes" id="UP000693970"/>
    </source>
</evidence>
<gene>
    <name evidence="1" type="ORF">IV203_029738</name>
</gene>
<name>A0A9K3LSB6_9STRA</name>
<dbReference type="AlphaFoldDB" id="A0A9K3LSB6"/>
<reference evidence="1" key="1">
    <citation type="journal article" date="2021" name="Sci. Rep.">
        <title>Diploid genomic architecture of Nitzschia inconspicua, an elite biomass production diatom.</title>
        <authorList>
            <person name="Oliver A."/>
            <person name="Podell S."/>
            <person name="Pinowska A."/>
            <person name="Traller J.C."/>
            <person name="Smith S.R."/>
            <person name="McClure R."/>
            <person name="Beliaev A."/>
            <person name="Bohutskyi P."/>
            <person name="Hill E.A."/>
            <person name="Rabines A."/>
            <person name="Zheng H."/>
            <person name="Allen L.Z."/>
            <person name="Kuo A."/>
            <person name="Grigoriev I.V."/>
            <person name="Allen A.E."/>
            <person name="Hazlebeck D."/>
            <person name="Allen E.E."/>
        </authorList>
    </citation>
    <scope>NUCLEOTIDE SEQUENCE</scope>
    <source>
        <strain evidence="1">Hildebrandi</strain>
    </source>
</reference>
<reference evidence="1" key="2">
    <citation type="submission" date="2021-04" db="EMBL/GenBank/DDBJ databases">
        <authorList>
            <person name="Podell S."/>
        </authorList>
    </citation>
    <scope>NUCLEOTIDE SEQUENCE</scope>
    <source>
        <strain evidence="1">Hildebrandi</strain>
    </source>
</reference>
<accession>A0A9K3LSB6</accession>
<protein>
    <submittedName>
        <fullName evidence="1">Uncharacterized protein</fullName>
    </submittedName>
</protein>
<dbReference type="Proteomes" id="UP000693970">
    <property type="component" value="Unassembled WGS sequence"/>
</dbReference>
<evidence type="ECO:0000313" key="1">
    <source>
        <dbReference type="EMBL" id="KAG7367068.1"/>
    </source>
</evidence>
<proteinExistence type="predicted"/>
<keyword evidence="2" id="KW-1185">Reference proteome</keyword>
<dbReference type="EMBL" id="JAGRRH010000007">
    <property type="protein sequence ID" value="KAG7367068.1"/>
    <property type="molecule type" value="Genomic_DNA"/>
</dbReference>
<organism evidence="1 2">
    <name type="scientific">Nitzschia inconspicua</name>
    <dbReference type="NCBI Taxonomy" id="303405"/>
    <lineage>
        <taxon>Eukaryota</taxon>
        <taxon>Sar</taxon>
        <taxon>Stramenopiles</taxon>
        <taxon>Ochrophyta</taxon>
        <taxon>Bacillariophyta</taxon>
        <taxon>Bacillariophyceae</taxon>
        <taxon>Bacillariophycidae</taxon>
        <taxon>Bacillariales</taxon>
        <taxon>Bacillariaceae</taxon>
        <taxon>Nitzschia</taxon>
    </lineage>
</organism>
<comment type="caution">
    <text evidence="1">The sequence shown here is derived from an EMBL/GenBank/DDBJ whole genome shotgun (WGS) entry which is preliminary data.</text>
</comment>